<dbReference type="AlphaFoldDB" id="A0A137ZZ72"/>
<reference evidence="2" key="2">
    <citation type="submission" date="2016-02" db="EMBL/GenBank/DDBJ databases">
        <authorList>
            <person name="Teng J.L."/>
            <person name="Yang Y."/>
            <person name="Huang Y."/>
            <person name="Guo F."/>
            <person name="Wei W."/>
            <person name="Chen J.H."/>
            <person name="Wong S.Y."/>
            <person name="Lau S.K."/>
            <person name="Woo P.C."/>
        </authorList>
    </citation>
    <scope>NUCLEOTIDE SEQUENCE</scope>
    <source>
        <strain evidence="2">JCM 15929</strain>
    </source>
</reference>
<gene>
    <name evidence="2" type="ORF">AXK60_16930</name>
    <name evidence="1" type="ORF">AXK61_23740</name>
</gene>
<evidence type="ECO:0000313" key="3">
    <source>
        <dbReference type="Proteomes" id="UP000070258"/>
    </source>
</evidence>
<comment type="caution">
    <text evidence="2">The sequence shown here is derived from an EMBL/GenBank/DDBJ whole genome shotgun (WGS) entry which is preliminary data.</text>
</comment>
<dbReference type="Proteomes" id="UP000070409">
    <property type="component" value="Unassembled WGS sequence"/>
</dbReference>
<proteinExistence type="predicted"/>
<dbReference type="EMBL" id="LSRE01000024">
    <property type="protein sequence ID" value="KXO95771.1"/>
    <property type="molecule type" value="Genomic_DNA"/>
</dbReference>
<accession>A0A137ZZ72</accession>
<reference evidence="1 4" key="1">
    <citation type="submission" date="2016-02" db="EMBL/GenBank/DDBJ databases">
        <authorList>
            <person name="Teng J.L."/>
            <person name="Tang Y."/>
            <person name="Huang Y."/>
            <person name="Guo F."/>
            <person name="Wei W."/>
            <person name="Chen J.H."/>
            <person name="Wong S.Y."/>
            <person name="Lau S.K."/>
            <person name="Woo P.C."/>
        </authorList>
    </citation>
    <scope>NUCLEOTIDE SEQUENCE [LARGE SCALE GENOMIC DNA]</scope>
    <source>
        <strain evidence="1 4">JCM 13375</strain>
    </source>
</reference>
<evidence type="ECO:0000313" key="1">
    <source>
        <dbReference type="EMBL" id="KXO95771.1"/>
    </source>
</evidence>
<reference evidence="3" key="3">
    <citation type="submission" date="2016-02" db="EMBL/GenBank/DDBJ databases">
        <authorList>
            <person name="Wen L."/>
            <person name="He K."/>
            <person name="Yang H."/>
        </authorList>
    </citation>
    <scope>NUCLEOTIDE SEQUENCE [LARGE SCALE GENOMIC DNA]</scope>
    <source>
        <strain evidence="3">JCM 15929</strain>
    </source>
</reference>
<organism evidence="2 3">
    <name type="scientific">Tsukamurella pseudospumae</name>
    <dbReference type="NCBI Taxonomy" id="239498"/>
    <lineage>
        <taxon>Bacteria</taxon>
        <taxon>Bacillati</taxon>
        <taxon>Actinomycetota</taxon>
        <taxon>Actinomycetes</taxon>
        <taxon>Mycobacteriales</taxon>
        <taxon>Tsukamurellaceae</taxon>
        <taxon>Tsukamurella</taxon>
    </lineage>
</organism>
<sequence length="220" mass="24552">MCTVGKYEKSLFVAGVTEAQLTAVLDELNEVPEFDGDDVWAQGEAYGSTVFAEYPVKVLSWGDEQLVKAYLDRTTTILREQFADARLMTDDEFNWYAMADEFSRQVREQRAGAVTEMATKDDVEVTLLARLPASEEQHVQTVLDQVAAASPWSWDTEYTVDGDTNHGYGKGFEIHMLLDLVDPHPATVGELKGIILALCGVLTKELGAPVIDFYDLDEFR</sequence>
<dbReference type="Proteomes" id="UP000070258">
    <property type="component" value="Unassembled WGS sequence"/>
</dbReference>
<keyword evidence="4" id="KW-1185">Reference proteome</keyword>
<evidence type="ECO:0000313" key="4">
    <source>
        <dbReference type="Proteomes" id="UP000070409"/>
    </source>
</evidence>
<protein>
    <submittedName>
        <fullName evidence="2">Uncharacterized protein</fullName>
    </submittedName>
</protein>
<dbReference type="EMBL" id="LSRF01000058">
    <property type="protein sequence ID" value="KXP03503.1"/>
    <property type="molecule type" value="Genomic_DNA"/>
</dbReference>
<name>A0A137ZZ72_9ACTN</name>
<evidence type="ECO:0000313" key="2">
    <source>
        <dbReference type="EMBL" id="KXP03503.1"/>
    </source>
</evidence>